<dbReference type="InterPro" id="IPR048279">
    <property type="entry name" value="MdtK-like"/>
</dbReference>
<dbReference type="Proteomes" id="UP000215224">
    <property type="component" value="Chromosome"/>
</dbReference>
<dbReference type="PANTHER" id="PTHR43549:SF2">
    <property type="entry name" value="MULTIDRUG RESISTANCE PROTEIN NORM-RELATED"/>
    <property type="match status" value="1"/>
</dbReference>
<feature type="transmembrane region" description="Helical" evidence="8">
    <location>
        <begin position="393"/>
        <end position="411"/>
    </location>
</feature>
<feature type="transmembrane region" description="Helical" evidence="8">
    <location>
        <begin position="97"/>
        <end position="122"/>
    </location>
</feature>
<dbReference type="GO" id="GO:0015297">
    <property type="term" value="F:antiporter activity"/>
    <property type="evidence" value="ECO:0007669"/>
    <property type="project" value="InterPro"/>
</dbReference>
<evidence type="ECO:0000256" key="3">
    <source>
        <dbReference type="ARBA" id="ARBA00022448"/>
    </source>
</evidence>
<feature type="transmembrane region" description="Helical" evidence="8">
    <location>
        <begin position="198"/>
        <end position="216"/>
    </location>
</feature>
<keyword evidence="6 8" id="KW-1133">Transmembrane helix</keyword>
<protein>
    <recommendedName>
        <fullName evidence="11">MATE family efflux transporter</fullName>
    </recommendedName>
</protein>
<keyword evidence="10" id="KW-1185">Reference proteome</keyword>
<keyword evidence="5 8" id="KW-0812">Transmembrane</keyword>
<comment type="similarity">
    <text evidence="2">Belongs to the multi antimicrobial extrusion (MATE) (TC 2.A.66.1) family.</text>
</comment>
<evidence type="ECO:0000256" key="7">
    <source>
        <dbReference type="ARBA" id="ARBA00023136"/>
    </source>
</evidence>
<dbReference type="Pfam" id="PF01554">
    <property type="entry name" value="MatE"/>
    <property type="match status" value="2"/>
</dbReference>
<comment type="subcellular location">
    <subcellularLocation>
        <location evidence="1">Cell membrane</location>
        <topology evidence="1">Multi-pass membrane protein</topology>
    </subcellularLocation>
</comment>
<evidence type="ECO:0000256" key="5">
    <source>
        <dbReference type="ARBA" id="ARBA00022692"/>
    </source>
</evidence>
<evidence type="ECO:0008006" key="11">
    <source>
        <dbReference type="Google" id="ProtNLM"/>
    </source>
</evidence>
<dbReference type="AlphaFoldDB" id="A0A223KNU2"/>
<dbReference type="PIRSF" id="PIRSF006603">
    <property type="entry name" value="DinF"/>
    <property type="match status" value="1"/>
</dbReference>
<proteinExistence type="inferred from homology"/>
<dbReference type="PANTHER" id="PTHR43549">
    <property type="entry name" value="MULTIDRUG RESISTANCE PROTEIN YPNP-RELATED"/>
    <property type="match status" value="1"/>
</dbReference>
<feature type="transmembrane region" description="Helical" evidence="8">
    <location>
        <begin position="275"/>
        <end position="301"/>
    </location>
</feature>
<dbReference type="InterPro" id="IPR052031">
    <property type="entry name" value="Membrane_Transporter-Flippase"/>
</dbReference>
<dbReference type="GO" id="GO:0005886">
    <property type="term" value="C:plasma membrane"/>
    <property type="evidence" value="ECO:0007669"/>
    <property type="project" value="UniProtKB-SubCell"/>
</dbReference>
<dbReference type="GO" id="GO:0042910">
    <property type="term" value="F:xenobiotic transmembrane transporter activity"/>
    <property type="evidence" value="ECO:0007669"/>
    <property type="project" value="InterPro"/>
</dbReference>
<dbReference type="InterPro" id="IPR002528">
    <property type="entry name" value="MATE_fam"/>
</dbReference>
<evidence type="ECO:0000256" key="2">
    <source>
        <dbReference type="ARBA" id="ARBA00010199"/>
    </source>
</evidence>
<evidence type="ECO:0000256" key="8">
    <source>
        <dbReference type="SAM" id="Phobius"/>
    </source>
</evidence>
<evidence type="ECO:0000256" key="4">
    <source>
        <dbReference type="ARBA" id="ARBA00022475"/>
    </source>
</evidence>
<feature type="transmembrane region" description="Helical" evidence="8">
    <location>
        <begin position="362"/>
        <end position="381"/>
    </location>
</feature>
<feature type="transmembrane region" description="Helical" evidence="8">
    <location>
        <begin position="134"/>
        <end position="155"/>
    </location>
</feature>
<dbReference type="RefSeq" id="WP_066411319.1">
    <property type="nucleotide sequence ID" value="NZ_CP018866.1"/>
</dbReference>
<keyword evidence="7 8" id="KW-0472">Membrane</keyword>
<keyword evidence="4" id="KW-1003">Cell membrane</keyword>
<organism evidence="9 10">
    <name type="scientific">Sutcliffiella cohnii</name>
    <dbReference type="NCBI Taxonomy" id="33932"/>
    <lineage>
        <taxon>Bacteria</taxon>
        <taxon>Bacillati</taxon>
        <taxon>Bacillota</taxon>
        <taxon>Bacilli</taxon>
        <taxon>Bacillales</taxon>
        <taxon>Bacillaceae</taxon>
        <taxon>Sutcliffiella</taxon>
    </lineage>
</organism>
<name>A0A223KNU2_9BACI</name>
<evidence type="ECO:0000313" key="10">
    <source>
        <dbReference type="Proteomes" id="UP000215224"/>
    </source>
</evidence>
<gene>
    <name evidence="9" type="ORF">BC6307_06945</name>
</gene>
<feature type="transmembrane region" description="Helical" evidence="8">
    <location>
        <begin position="58"/>
        <end position="76"/>
    </location>
</feature>
<dbReference type="STRING" id="1314751.GCA_001591425_00379"/>
<evidence type="ECO:0000256" key="6">
    <source>
        <dbReference type="ARBA" id="ARBA00022989"/>
    </source>
</evidence>
<feature type="transmembrane region" description="Helical" evidence="8">
    <location>
        <begin position="423"/>
        <end position="443"/>
    </location>
</feature>
<feature type="transmembrane region" description="Helical" evidence="8">
    <location>
        <begin position="322"/>
        <end position="342"/>
    </location>
</feature>
<evidence type="ECO:0000256" key="1">
    <source>
        <dbReference type="ARBA" id="ARBA00004651"/>
    </source>
</evidence>
<dbReference type="EMBL" id="CP018866">
    <property type="protein sequence ID" value="AST91034.1"/>
    <property type="molecule type" value="Genomic_DNA"/>
</dbReference>
<evidence type="ECO:0000313" key="9">
    <source>
        <dbReference type="EMBL" id="AST91034.1"/>
    </source>
</evidence>
<reference evidence="9 10" key="1">
    <citation type="submission" date="2016-12" db="EMBL/GenBank/DDBJ databases">
        <title>The whole genome sequencing and assembly of Bacillus cohnii DSM 6307T strain.</title>
        <authorList>
            <person name="Lee Y.-J."/>
            <person name="Yi H."/>
            <person name="Bahn Y.-S."/>
            <person name="Kim J.F."/>
            <person name="Lee D.-W."/>
        </authorList>
    </citation>
    <scope>NUCLEOTIDE SEQUENCE [LARGE SCALE GENOMIC DNA]</scope>
    <source>
        <strain evidence="9 10">DSM 6307</strain>
    </source>
</reference>
<feature type="transmembrane region" description="Helical" evidence="8">
    <location>
        <begin position="18"/>
        <end position="38"/>
    </location>
</feature>
<dbReference type="KEGG" id="bcoh:BC6307_06945"/>
<accession>A0A223KNU2</accession>
<keyword evidence="3" id="KW-0813">Transport</keyword>
<feature type="transmembrane region" description="Helical" evidence="8">
    <location>
        <begin position="247"/>
        <end position="269"/>
    </location>
</feature>
<feature type="transmembrane region" description="Helical" evidence="8">
    <location>
        <begin position="167"/>
        <end position="186"/>
    </location>
</feature>
<sequence length="470" mass="52812">MVDITDDKVWKNMFKFSLPLIGIGVVGFLLVLIDLFWLTRLLPGVEVISSFRVSMASVSFIESIIVGVVTGVGVLFTQYYGAKKYKEAQDIFNGGMISLLVFGVVASIIGILLLPVIVSLFGISSEAKVLSKDYLLIFFIGYIIIIVQTYLFYMARNMGNSLSVLKGLIFMVLLNTVFTPLLIYLFEFLGWGGMKGAASSTVLSHLLGGIYMFYLFRKMFHTYDIKIQLLSWKKMNKALMKKSIPQAIAQTINSISFNLSMFLVIIVLSYYDDTIFIAITSGLYVIYIFNQVILNFATGLIPFIGQNIGAGKWENIRKVIKVTFLSVGAMSVFSAIVIFFTKPYALYFITNDQQIILLASQFLNYYLIPWILSMLTMVAIFTVSGSGDYKGSLLLIVWNMYISALIPLIVIPRLLSNTEVGVWIAYSTSAILAFIFSYSYLWIGKWKKVDLINYNSEQHEKLGEKAYDAG</sequence>